<dbReference type="Proteomes" id="UP000548726">
    <property type="component" value="Unassembled WGS sequence"/>
</dbReference>
<protein>
    <recommendedName>
        <fullName evidence="3">Glycosyl transferase family 2</fullName>
    </recommendedName>
</protein>
<dbReference type="EMBL" id="BLJP01000013">
    <property type="protein sequence ID" value="GFE94463.1"/>
    <property type="molecule type" value="Genomic_DNA"/>
</dbReference>
<organism evidence="1 2">
    <name type="scientific">Acetobacter persici</name>
    <dbReference type="NCBI Taxonomy" id="1076596"/>
    <lineage>
        <taxon>Bacteria</taxon>
        <taxon>Pseudomonadati</taxon>
        <taxon>Pseudomonadota</taxon>
        <taxon>Alphaproteobacteria</taxon>
        <taxon>Acetobacterales</taxon>
        <taxon>Acetobacteraceae</taxon>
        <taxon>Acetobacter</taxon>
    </lineage>
</organism>
<dbReference type="Gene3D" id="3.90.550.10">
    <property type="entry name" value="Spore Coat Polysaccharide Biosynthesis Protein SpsA, Chain A"/>
    <property type="match status" value="1"/>
</dbReference>
<gene>
    <name evidence="1" type="ORF">DmAi_25220</name>
</gene>
<evidence type="ECO:0008006" key="3">
    <source>
        <dbReference type="Google" id="ProtNLM"/>
    </source>
</evidence>
<evidence type="ECO:0000313" key="2">
    <source>
        <dbReference type="Proteomes" id="UP000548726"/>
    </source>
</evidence>
<accession>A0A6V8IA47</accession>
<dbReference type="AlphaFoldDB" id="A0A6V8IA47"/>
<reference evidence="1 2" key="1">
    <citation type="journal article" date="2020" name="Cell Rep.">
        <title>Local necrotic cells trigger systemic immune activation via gut microbiome dysbiosis in Drosophila.</title>
        <authorList>
            <person name="Kosakamoto H."/>
            <person name="Yamauchi T."/>
            <person name="Akuzawa-Tokita Y."/>
            <person name="Nishimura K."/>
            <person name="Soga T."/>
            <person name="Murakami T."/>
            <person name="Mori H."/>
            <person name="Yamamoto K."/>
            <person name="Miyazaki R."/>
            <person name="Koto A."/>
            <person name="Miura M."/>
            <person name="Obata F."/>
        </authorList>
    </citation>
    <scope>NUCLEOTIDE SEQUENCE [LARGE SCALE GENOMIC DNA]</scope>
    <source>
        <strain evidence="1 2">Ai</strain>
    </source>
</reference>
<keyword evidence="2" id="KW-1185">Reference proteome</keyword>
<comment type="caution">
    <text evidence="1">The sequence shown here is derived from an EMBL/GenBank/DDBJ whole genome shotgun (WGS) entry which is preliminary data.</text>
</comment>
<proteinExistence type="predicted"/>
<evidence type="ECO:0000313" key="1">
    <source>
        <dbReference type="EMBL" id="GFE94463.1"/>
    </source>
</evidence>
<name>A0A6V8IA47_9PROT</name>
<sequence length="307" mass="35799">MHEPSEHFQQDCITRFNDLRRNEEWEIRDDVSVPALRYAAIIILVKNSEDIIHVNLEHHYRLGFRRFFILDNNSTDKTSFLILSFKKNHEDADVFYTTDYNPAHRQAIKTGAMATFAENYLHNDPHPIDWFFPIDADEFITCCTKNTVNAVQEFTNFLEDSSSEVLVFNWAQSALFSKETRKFTTFSDRLSTTEFSTWNNMKVHVTKIAYRANHQLTPTEGNHFVDNYHAGENGLRSMTAIGFCLLHFPMRSIEQLRCKLVDGVNGLNAAKHHPSTGGHWRYYHNHYLRHGDKALHAFLMEHINSCL</sequence>
<dbReference type="Pfam" id="PF13704">
    <property type="entry name" value="Glyco_tranf_2_4"/>
    <property type="match status" value="1"/>
</dbReference>
<dbReference type="InterPro" id="IPR029044">
    <property type="entry name" value="Nucleotide-diphossugar_trans"/>
</dbReference>